<geneLocation type="plasmid" evidence="2 3">
    <name>unnamed2</name>
</geneLocation>
<dbReference type="KEGG" id="lck:HN018_25105"/>
<accession>A0A6M8HZ06</accession>
<proteinExistence type="predicted"/>
<keyword evidence="2" id="KW-0614">Plasmid</keyword>
<evidence type="ECO:0000313" key="3">
    <source>
        <dbReference type="Proteomes" id="UP000500767"/>
    </source>
</evidence>
<protein>
    <recommendedName>
        <fullName evidence="1">Transposase DDE domain-containing protein</fullName>
    </recommendedName>
</protein>
<dbReference type="Proteomes" id="UP000500767">
    <property type="component" value="Plasmid unnamed2"/>
</dbReference>
<name>A0A6M8HZ06_9PROT</name>
<keyword evidence="3" id="KW-1185">Reference proteome</keyword>
<evidence type="ECO:0000259" key="1">
    <source>
        <dbReference type="Pfam" id="PF13737"/>
    </source>
</evidence>
<dbReference type="InterPro" id="IPR025668">
    <property type="entry name" value="Tnp_DDE_dom"/>
</dbReference>
<gene>
    <name evidence="2" type="ORF">HN018_25105</name>
</gene>
<feature type="domain" description="Transposase DDE" evidence="1">
    <location>
        <begin position="32"/>
        <end position="80"/>
    </location>
</feature>
<reference evidence="2 3" key="1">
    <citation type="journal article" date="2014" name="World J. Microbiol. Biotechnol.">
        <title>Biodiversity and physiological characteristics of Antarctic and Arctic lichens-associated bacteria.</title>
        <authorList>
            <person name="Lee Y.M."/>
            <person name="Kim E.H."/>
            <person name="Lee H.K."/>
            <person name="Hong S.G."/>
        </authorList>
    </citation>
    <scope>NUCLEOTIDE SEQUENCE [LARGE SCALE GENOMIC DNA]</scope>
    <source>
        <strain evidence="2 3">PAMC 26569</strain>
        <plasmid evidence="2">unnamed2</plasmid>
    </source>
</reference>
<evidence type="ECO:0000313" key="2">
    <source>
        <dbReference type="EMBL" id="QKE93457.1"/>
    </source>
</evidence>
<dbReference type="EMBL" id="CP053710">
    <property type="protein sequence ID" value="QKE93457.1"/>
    <property type="molecule type" value="Genomic_DNA"/>
</dbReference>
<dbReference type="Pfam" id="PF13737">
    <property type="entry name" value="DDE_Tnp_1_5"/>
    <property type="match status" value="1"/>
</dbReference>
<dbReference type="AlphaFoldDB" id="A0A6M8HZ06"/>
<sequence length="106" mass="12423">MPFKHNASRRHHIPKARRRVMNWPAYEAGLRRRGDLMLWLDEAALAGWHAPRRTTRRGQPVYAEVAIELVLTLRLVFQVSGQGEWDAEKHGRTPRQWRKLHLAVDA</sequence>
<organism evidence="2 3">
    <name type="scientific">Lichenicola cladoniae</name>
    <dbReference type="NCBI Taxonomy" id="1484109"/>
    <lineage>
        <taxon>Bacteria</taxon>
        <taxon>Pseudomonadati</taxon>
        <taxon>Pseudomonadota</taxon>
        <taxon>Alphaproteobacteria</taxon>
        <taxon>Acetobacterales</taxon>
        <taxon>Acetobacteraceae</taxon>
        <taxon>Lichenicola</taxon>
    </lineage>
</organism>